<keyword evidence="2" id="KW-1185">Reference proteome</keyword>
<dbReference type="CDD" id="cd09024">
    <property type="entry name" value="Aldose_epim_lacX"/>
    <property type="match status" value="1"/>
</dbReference>
<evidence type="ECO:0000313" key="2">
    <source>
        <dbReference type="Proteomes" id="UP000806211"/>
    </source>
</evidence>
<name>A0ABR9RE58_9FIRM</name>
<dbReference type="InterPro" id="IPR014718">
    <property type="entry name" value="GH-type_carb-bd"/>
</dbReference>
<dbReference type="Gene3D" id="2.70.98.10">
    <property type="match status" value="1"/>
</dbReference>
<dbReference type="RefSeq" id="WP_193538818.1">
    <property type="nucleotide sequence ID" value="NZ_JADCKF010000013.1"/>
</dbReference>
<dbReference type="EMBL" id="JADCKF010000013">
    <property type="protein sequence ID" value="MBE5056976.1"/>
    <property type="molecule type" value="Genomic_DNA"/>
</dbReference>
<protein>
    <submittedName>
        <fullName evidence="1">Aldose 1-epimerase family protein</fullName>
    </submittedName>
</protein>
<dbReference type="InterPro" id="IPR037481">
    <property type="entry name" value="LacX"/>
</dbReference>
<dbReference type="InterPro" id="IPR011013">
    <property type="entry name" value="Gal_mutarotase_sf_dom"/>
</dbReference>
<sequence>MEYELSRDGMTIRVAEMGAEIQSFTACGREWMWSGDPSVWGRHAPACFPWCGRLKDGYFEQDGVRYENGPHGFAREYPHTLVGQDGASLTFRLDWNEETWKRYPWKFRLETEYRLVEGVLSSTYRVYNLDEREMPFQAGFHYALALPLTPGGQTEDHELRFAGVEEPEEILTLEGGLVSGRRPRFTGMDHVKLDDHLFDQDSICLSGLRTPWIELASRTGETAIRLGMEGFPYVLFWSKPGPMRFVCIEPWHGLPDDAQGDHNLFHRPGIRVLGPGESFTCTQTLTPQG</sequence>
<proteinExistence type="predicted"/>
<reference evidence="1 2" key="1">
    <citation type="submission" date="2020-10" db="EMBL/GenBank/DDBJ databases">
        <title>ChiBAC.</title>
        <authorList>
            <person name="Zenner C."/>
            <person name="Hitch T.C.A."/>
            <person name="Clavel T."/>
        </authorList>
    </citation>
    <scope>NUCLEOTIDE SEQUENCE [LARGE SCALE GENOMIC DNA]</scope>
    <source>
        <strain evidence="1 2">DSM 107456</strain>
    </source>
</reference>
<gene>
    <name evidence="1" type="ORF">INF37_13365</name>
</gene>
<accession>A0ABR9RE58</accession>
<organism evidence="1 2">
    <name type="scientific">Pseudoflavonifractor gallinarum</name>
    <dbReference type="NCBI Taxonomy" id="2779352"/>
    <lineage>
        <taxon>Bacteria</taxon>
        <taxon>Bacillati</taxon>
        <taxon>Bacillota</taxon>
        <taxon>Clostridia</taxon>
        <taxon>Eubacteriales</taxon>
        <taxon>Oscillospiraceae</taxon>
        <taxon>Pseudoflavonifractor</taxon>
    </lineage>
</organism>
<dbReference type="SUPFAM" id="SSF74650">
    <property type="entry name" value="Galactose mutarotase-like"/>
    <property type="match status" value="1"/>
</dbReference>
<evidence type="ECO:0000313" key="1">
    <source>
        <dbReference type="EMBL" id="MBE5056976.1"/>
    </source>
</evidence>
<comment type="caution">
    <text evidence="1">The sequence shown here is derived from an EMBL/GenBank/DDBJ whole genome shotgun (WGS) entry which is preliminary data.</text>
</comment>
<dbReference type="Pfam" id="PF01263">
    <property type="entry name" value="Aldose_epim"/>
    <property type="match status" value="1"/>
</dbReference>
<dbReference type="InterPro" id="IPR008183">
    <property type="entry name" value="Aldose_1/G6P_1-epimerase"/>
</dbReference>
<dbReference type="Proteomes" id="UP000806211">
    <property type="component" value="Unassembled WGS sequence"/>
</dbReference>